<protein>
    <submittedName>
        <fullName evidence="2">Uncharacterized protein</fullName>
    </submittedName>
</protein>
<feature type="compositionally biased region" description="Low complexity" evidence="1">
    <location>
        <begin position="30"/>
        <end position="48"/>
    </location>
</feature>
<organism evidence="2 3">
    <name type="scientific">Jaapia argillacea MUCL 33604</name>
    <dbReference type="NCBI Taxonomy" id="933084"/>
    <lineage>
        <taxon>Eukaryota</taxon>
        <taxon>Fungi</taxon>
        <taxon>Dikarya</taxon>
        <taxon>Basidiomycota</taxon>
        <taxon>Agaricomycotina</taxon>
        <taxon>Agaricomycetes</taxon>
        <taxon>Agaricomycetidae</taxon>
        <taxon>Jaapiales</taxon>
        <taxon>Jaapiaceae</taxon>
        <taxon>Jaapia</taxon>
    </lineage>
</organism>
<feature type="compositionally biased region" description="Low complexity" evidence="1">
    <location>
        <begin position="146"/>
        <end position="172"/>
    </location>
</feature>
<gene>
    <name evidence="2" type="ORF">JAAARDRAFT_62061</name>
</gene>
<feature type="compositionally biased region" description="Low complexity" evidence="1">
    <location>
        <begin position="287"/>
        <end position="304"/>
    </location>
</feature>
<evidence type="ECO:0000256" key="1">
    <source>
        <dbReference type="SAM" id="MobiDB-lite"/>
    </source>
</evidence>
<dbReference type="AlphaFoldDB" id="A0A067PPS8"/>
<feature type="compositionally biased region" description="Gly residues" evidence="1">
    <location>
        <begin position="131"/>
        <end position="145"/>
    </location>
</feature>
<proteinExistence type="predicted"/>
<name>A0A067PPS8_9AGAM</name>
<dbReference type="STRING" id="933084.A0A067PPS8"/>
<feature type="compositionally biased region" description="Low complexity" evidence="1">
    <location>
        <begin position="180"/>
        <end position="247"/>
    </location>
</feature>
<dbReference type="OrthoDB" id="3271081at2759"/>
<dbReference type="InParanoid" id="A0A067PPS8"/>
<feature type="region of interest" description="Disordered" evidence="1">
    <location>
        <begin position="1"/>
        <end position="95"/>
    </location>
</feature>
<evidence type="ECO:0000313" key="2">
    <source>
        <dbReference type="EMBL" id="KDQ52326.1"/>
    </source>
</evidence>
<accession>A0A067PPS8</accession>
<feature type="compositionally biased region" description="Basic and acidic residues" evidence="1">
    <location>
        <begin position="255"/>
        <end position="264"/>
    </location>
</feature>
<dbReference type="EMBL" id="KL197741">
    <property type="protein sequence ID" value="KDQ52326.1"/>
    <property type="molecule type" value="Genomic_DNA"/>
</dbReference>
<sequence>MTTPQRDASKDNRASVRNSQLLQTGPRLGSRSPSSIPSSPTSVHSSSSAIFERDIEPLAPSPSSTLHHHHPHPPNPHRMPRSGNTQQIEQSVPSVLDSAAAVLTGLGAEEDEYVAVLAPSPGATGIAAELGLGGSSNGGLFGGSGWASPHSSRSRSPSPGAPMNRHSLLLSLPSPPPSSTLPVAGTSQTSTSQPTSATASPSRPIIQTQPMPLSPSMSQSSSDQQQPSSTPTSAYYSLASLSSAGSSPRTTILEHPADGFEDHATPTSTAASPFAAHLSLAPSIANGGPISPTGTTSTYTAPTISHPPSPQHNATKRLSFLSYSDLLSSTPTSTLTLSSLTSSALASDPPPHIPSVTGFTQAAIDKVHSAASSVHRGLGERAIDPVLMEEDGGEWEREGFGQGLEERLEALNIGG</sequence>
<reference evidence="3" key="1">
    <citation type="journal article" date="2014" name="Proc. Natl. Acad. Sci. U.S.A.">
        <title>Extensive sampling of basidiomycete genomes demonstrates inadequacy of the white-rot/brown-rot paradigm for wood decay fungi.</title>
        <authorList>
            <person name="Riley R."/>
            <person name="Salamov A.A."/>
            <person name="Brown D.W."/>
            <person name="Nagy L.G."/>
            <person name="Floudas D."/>
            <person name="Held B.W."/>
            <person name="Levasseur A."/>
            <person name="Lombard V."/>
            <person name="Morin E."/>
            <person name="Otillar R."/>
            <person name="Lindquist E.A."/>
            <person name="Sun H."/>
            <person name="LaButti K.M."/>
            <person name="Schmutz J."/>
            <person name="Jabbour D."/>
            <person name="Luo H."/>
            <person name="Baker S.E."/>
            <person name="Pisabarro A.G."/>
            <person name="Walton J.D."/>
            <person name="Blanchette R.A."/>
            <person name="Henrissat B."/>
            <person name="Martin F."/>
            <person name="Cullen D."/>
            <person name="Hibbett D.S."/>
            <person name="Grigoriev I.V."/>
        </authorList>
    </citation>
    <scope>NUCLEOTIDE SEQUENCE [LARGE SCALE GENOMIC DNA]</scope>
    <source>
        <strain evidence="3">MUCL 33604</strain>
    </source>
</reference>
<dbReference type="Proteomes" id="UP000027265">
    <property type="component" value="Unassembled WGS sequence"/>
</dbReference>
<feature type="region of interest" description="Disordered" evidence="1">
    <location>
        <begin position="124"/>
        <end position="268"/>
    </location>
</feature>
<feature type="compositionally biased region" description="Polar residues" evidence="1">
    <location>
        <begin position="82"/>
        <end position="93"/>
    </location>
</feature>
<keyword evidence="3" id="KW-1185">Reference proteome</keyword>
<evidence type="ECO:0000313" key="3">
    <source>
        <dbReference type="Proteomes" id="UP000027265"/>
    </source>
</evidence>
<feature type="region of interest" description="Disordered" evidence="1">
    <location>
        <begin position="285"/>
        <end position="313"/>
    </location>
</feature>
<dbReference type="HOGENOM" id="CLU_055149_0_0_1"/>